<evidence type="ECO:0000256" key="6">
    <source>
        <dbReference type="ARBA" id="ARBA00022777"/>
    </source>
</evidence>
<dbReference type="PANTHER" id="PTHR43654:SF1">
    <property type="entry name" value="ISOPENTENYL PHOSPHATE KINASE"/>
    <property type="match status" value="1"/>
</dbReference>
<keyword evidence="3 8" id="KW-0641">Proline biosynthesis</keyword>
<comment type="catalytic activity">
    <reaction evidence="8">
        <text>L-glutamate + ATP = L-glutamyl 5-phosphate + ADP</text>
        <dbReference type="Rhea" id="RHEA:14877"/>
        <dbReference type="ChEBI" id="CHEBI:29985"/>
        <dbReference type="ChEBI" id="CHEBI:30616"/>
        <dbReference type="ChEBI" id="CHEBI:58274"/>
        <dbReference type="ChEBI" id="CHEBI:456216"/>
        <dbReference type="EC" id="2.7.2.11"/>
    </reaction>
</comment>
<dbReference type="CDD" id="cd21157">
    <property type="entry name" value="PUA_G5K"/>
    <property type="match status" value="1"/>
</dbReference>
<dbReference type="GO" id="GO:0003723">
    <property type="term" value="F:RNA binding"/>
    <property type="evidence" value="ECO:0007669"/>
    <property type="project" value="InterPro"/>
</dbReference>
<evidence type="ECO:0000256" key="2">
    <source>
        <dbReference type="ARBA" id="ARBA00022605"/>
    </source>
</evidence>
<dbReference type="CDD" id="cd04242">
    <property type="entry name" value="AAK_G5K_ProB"/>
    <property type="match status" value="1"/>
</dbReference>
<keyword evidence="5 8" id="KW-0547">Nucleotide-binding</keyword>
<feature type="binding site" evidence="8">
    <location>
        <position position="159"/>
    </location>
    <ligand>
        <name>substrate</name>
    </ligand>
</feature>
<dbReference type="EC" id="2.7.2.11" evidence="8"/>
<dbReference type="InterPro" id="IPR001057">
    <property type="entry name" value="Glu/AcGlu_kinase"/>
</dbReference>
<dbReference type="InterPro" id="IPR019797">
    <property type="entry name" value="Glutamate_5-kinase_CS"/>
</dbReference>
<dbReference type="InterPro" id="IPR005715">
    <property type="entry name" value="Glu_5kinase/COase_Synthase"/>
</dbReference>
<dbReference type="EMBL" id="PHIG01000052">
    <property type="protein sequence ID" value="PJK27965.1"/>
    <property type="molecule type" value="Genomic_DNA"/>
</dbReference>
<dbReference type="OrthoDB" id="9804434at2"/>
<dbReference type="InterPro" id="IPR041739">
    <property type="entry name" value="G5K_ProB"/>
</dbReference>
<dbReference type="RefSeq" id="WP_109794852.1">
    <property type="nucleotide sequence ID" value="NZ_PHIG01000052.1"/>
</dbReference>
<gene>
    <name evidence="8" type="primary">proB</name>
    <name evidence="10" type="ORF">CVT23_19745</name>
</gene>
<dbReference type="PROSITE" id="PS50890">
    <property type="entry name" value="PUA"/>
    <property type="match status" value="1"/>
</dbReference>
<comment type="subcellular location">
    <subcellularLocation>
        <location evidence="8">Cytoplasm</location>
    </subcellularLocation>
</comment>
<dbReference type="GO" id="GO:0005524">
    <property type="term" value="F:ATP binding"/>
    <property type="evidence" value="ECO:0007669"/>
    <property type="project" value="UniProtKB-KW"/>
</dbReference>
<dbReference type="Proteomes" id="UP000229498">
    <property type="component" value="Unassembled WGS sequence"/>
</dbReference>
<sequence>MAALRGAARLTGARRLVVKIGSALLVDQASGELRRDWLAALAADVAEARARGQDVAIVSSGSIALGRRRLDIPRRRQRLEDKQAAAAVGQIALAHAWQEALAAHGLDCGQILVTFGATENRRQYLNARSTLETLFRLGCVPVINENDTVATAEIRYGDNDRLAARVAQMITADCLVLLSDVDGLYTADPASDSTAVFVAEVEALDETVMAMAGTSRSGVGVGGMATKLQAAQIAVAAGCNMAIADGRVLHPLKRVAEGARCTWFAANQTPRTARKQWIASALKPSGALVIDDGAARALAKGRSLLPAGVRAVDGDFDRGDAVWIRDGGGRVLGRGLSAYEASNARRIAGHKSDEIETLLGYRGRDEMIHRDDLVLEIVEEELRS</sequence>
<evidence type="ECO:0000313" key="10">
    <source>
        <dbReference type="EMBL" id="PJK27965.1"/>
    </source>
</evidence>
<dbReference type="GO" id="GO:0005829">
    <property type="term" value="C:cytosol"/>
    <property type="evidence" value="ECO:0007669"/>
    <property type="project" value="TreeGrafter"/>
</dbReference>
<comment type="pathway">
    <text evidence="8">Amino-acid biosynthesis; L-proline biosynthesis; L-glutamate 5-semialdehyde from L-glutamate: step 1/2.</text>
</comment>
<dbReference type="FunFam" id="2.30.130.10:FF:000007">
    <property type="entry name" value="Glutamate 5-kinase"/>
    <property type="match status" value="1"/>
</dbReference>
<keyword evidence="1 8" id="KW-0963">Cytoplasm</keyword>
<keyword evidence="4 8" id="KW-0808">Transferase</keyword>
<proteinExistence type="inferred from homology"/>
<comment type="caution">
    <text evidence="8">Lacks conserved residue(s) required for the propagation of feature annotation.</text>
</comment>
<dbReference type="InterPro" id="IPR011529">
    <property type="entry name" value="Glu_5kinase"/>
</dbReference>
<dbReference type="UniPathway" id="UPA00098">
    <property type="reaction ID" value="UER00359"/>
</dbReference>
<dbReference type="GO" id="GO:0055129">
    <property type="term" value="P:L-proline biosynthetic process"/>
    <property type="evidence" value="ECO:0007669"/>
    <property type="project" value="UniProtKB-UniRule"/>
</dbReference>
<keyword evidence="11" id="KW-1185">Reference proteome</keyword>
<organism evidence="10 11">
    <name type="scientific">Minwuia thermotolerans</name>
    <dbReference type="NCBI Taxonomy" id="2056226"/>
    <lineage>
        <taxon>Bacteria</taxon>
        <taxon>Pseudomonadati</taxon>
        <taxon>Pseudomonadota</taxon>
        <taxon>Alphaproteobacteria</taxon>
        <taxon>Minwuiales</taxon>
        <taxon>Minwuiaceae</taxon>
        <taxon>Minwuia</taxon>
    </lineage>
</organism>
<dbReference type="AlphaFoldDB" id="A0A2M9FWX7"/>
<feature type="binding site" evidence="8">
    <location>
        <position position="60"/>
    </location>
    <ligand>
        <name>substrate</name>
    </ligand>
</feature>
<dbReference type="HAMAP" id="MF_00456">
    <property type="entry name" value="ProB"/>
    <property type="match status" value="1"/>
</dbReference>
<dbReference type="Gene3D" id="2.30.130.10">
    <property type="entry name" value="PUA domain"/>
    <property type="match status" value="1"/>
</dbReference>
<protein>
    <recommendedName>
        <fullName evidence="8">Glutamate 5-kinase</fullName>
        <ecNumber evidence="8">2.7.2.11</ecNumber>
    </recommendedName>
    <alternativeName>
        <fullName evidence="8">Gamma-glutamyl kinase</fullName>
        <shortName evidence="8">GK</shortName>
    </alternativeName>
</protein>
<evidence type="ECO:0000256" key="3">
    <source>
        <dbReference type="ARBA" id="ARBA00022650"/>
    </source>
</evidence>
<feature type="binding site" evidence="8">
    <location>
        <position position="147"/>
    </location>
    <ligand>
        <name>substrate</name>
    </ligand>
</feature>
<dbReference type="PIRSF" id="PIRSF000729">
    <property type="entry name" value="GK"/>
    <property type="match status" value="1"/>
</dbReference>
<reference evidence="10 11" key="1">
    <citation type="submission" date="2017-11" db="EMBL/GenBank/DDBJ databases">
        <title>Draft genome sequence of Rhizobiales bacterium SY3-13.</title>
        <authorList>
            <person name="Sun C."/>
        </authorList>
    </citation>
    <scope>NUCLEOTIDE SEQUENCE [LARGE SCALE GENOMIC DNA]</scope>
    <source>
        <strain evidence="10 11">SY3-13</strain>
    </source>
</reference>
<comment type="function">
    <text evidence="8">Catalyzes the transfer of a phosphate group to glutamate to form L-glutamate 5-phosphate.</text>
</comment>
<feature type="binding site" evidence="8">
    <location>
        <position position="19"/>
    </location>
    <ligand>
        <name>ATP</name>
        <dbReference type="ChEBI" id="CHEBI:30616"/>
    </ligand>
</feature>
<evidence type="ECO:0000259" key="9">
    <source>
        <dbReference type="SMART" id="SM00359"/>
    </source>
</evidence>
<dbReference type="SMART" id="SM00359">
    <property type="entry name" value="PUA"/>
    <property type="match status" value="1"/>
</dbReference>
<dbReference type="PRINTS" id="PR00474">
    <property type="entry name" value="GLU5KINASE"/>
</dbReference>
<keyword evidence="2 8" id="KW-0028">Amino-acid biosynthesis</keyword>
<dbReference type="InterPro" id="IPR002478">
    <property type="entry name" value="PUA"/>
</dbReference>
<feature type="binding site" evidence="8">
    <location>
        <begin position="179"/>
        <end position="180"/>
    </location>
    <ligand>
        <name>ATP</name>
        <dbReference type="ChEBI" id="CHEBI:30616"/>
    </ligand>
</feature>
<evidence type="ECO:0000256" key="1">
    <source>
        <dbReference type="ARBA" id="ARBA00022490"/>
    </source>
</evidence>
<dbReference type="InterPro" id="IPR001048">
    <property type="entry name" value="Asp/Glu/Uridylate_kinase"/>
</dbReference>
<evidence type="ECO:0000256" key="8">
    <source>
        <dbReference type="HAMAP-Rule" id="MF_00456"/>
    </source>
</evidence>
<evidence type="ECO:0000256" key="5">
    <source>
        <dbReference type="ARBA" id="ARBA00022741"/>
    </source>
</evidence>
<dbReference type="SUPFAM" id="SSF53633">
    <property type="entry name" value="Carbamate kinase-like"/>
    <property type="match status" value="1"/>
</dbReference>
<dbReference type="SUPFAM" id="SSF88697">
    <property type="entry name" value="PUA domain-like"/>
    <property type="match status" value="1"/>
</dbReference>
<dbReference type="InterPro" id="IPR036393">
    <property type="entry name" value="AceGlu_kinase-like_sf"/>
</dbReference>
<feature type="domain" description="PUA" evidence="9">
    <location>
        <begin position="286"/>
        <end position="368"/>
    </location>
</feature>
<name>A0A2M9FWX7_9PROT</name>
<dbReference type="PANTHER" id="PTHR43654">
    <property type="entry name" value="GLUTAMATE 5-KINASE"/>
    <property type="match status" value="1"/>
</dbReference>
<dbReference type="InterPro" id="IPR015947">
    <property type="entry name" value="PUA-like_sf"/>
</dbReference>
<accession>A0A2M9FWX7</accession>
<keyword evidence="7 8" id="KW-0067">ATP-binding</keyword>
<dbReference type="PROSITE" id="PS00902">
    <property type="entry name" value="GLUTAMATE_5_KINASE"/>
    <property type="match status" value="1"/>
</dbReference>
<dbReference type="GO" id="GO:0004349">
    <property type="term" value="F:glutamate 5-kinase activity"/>
    <property type="evidence" value="ECO:0007669"/>
    <property type="project" value="UniProtKB-UniRule"/>
</dbReference>
<dbReference type="Pfam" id="PF00696">
    <property type="entry name" value="AA_kinase"/>
    <property type="match status" value="1"/>
</dbReference>
<keyword evidence="6 8" id="KW-0418">Kinase</keyword>
<comment type="caution">
    <text evidence="10">The sequence shown here is derived from an EMBL/GenBank/DDBJ whole genome shotgun (WGS) entry which is preliminary data.</text>
</comment>
<dbReference type="NCBIfam" id="TIGR01027">
    <property type="entry name" value="proB"/>
    <property type="match status" value="1"/>
</dbReference>
<dbReference type="Pfam" id="PF01472">
    <property type="entry name" value="PUA"/>
    <property type="match status" value="1"/>
</dbReference>
<evidence type="ECO:0000256" key="7">
    <source>
        <dbReference type="ARBA" id="ARBA00022840"/>
    </source>
</evidence>
<dbReference type="Gene3D" id="3.40.1160.10">
    <property type="entry name" value="Acetylglutamate kinase-like"/>
    <property type="match status" value="1"/>
</dbReference>
<comment type="similarity">
    <text evidence="8">Belongs to the glutamate 5-kinase family.</text>
</comment>
<dbReference type="FunFam" id="3.40.1160.10:FF:000018">
    <property type="entry name" value="Glutamate 5-kinase"/>
    <property type="match status" value="1"/>
</dbReference>
<evidence type="ECO:0000256" key="4">
    <source>
        <dbReference type="ARBA" id="ARBA00022679"/>
    </source>
</evidence>
<dbReference type="InterPro" id="IPR036974">
    <property type="entry name" value="PUA_sf"/>
</dbReference>
<evidence type="ECO:0000313" key="11">
    <source>
        <dbReference type="Proteomes" id="UP000229498"/>
    </source>
</evidence>